<dbReference type="InterPro" id="IPR054331">
    <property type="entry name" value="LiaF_TM"/>
</dbReference>
<evidence type="ECO:0000313" key="4">
    <source>
        <dbReference type="Proteomes" id="UP001597118"/>
    </source>
</evidence>
<dbReference type="PANTHER" id="PTHR40763">
    <property type="entry name" value="MEMBRANE PROTEIN-RELATED"/>
    <property type="match status" value="1"/>
</dbReference>
<dbReference type="RefSeq" id="WP_379661572.1">
    <property type="nucleotide sequence ID" value="NZ_JBHUDG010000003.1"/>
</dbReference>
<evidence type="ECO:0000259" key="2">
    <source>
        <dbReference type="Pfam" id="PF22570"/>
    </source>
</evidence>
<evidence type="ECO:0000256" key="1">
    <source>
        <dbReference type="SAM" id="Phobius"/>
    </source>
</evidence>
<keyword evidence="1" id="KW-0472">Membrane</keyword>
<keyword evidence="1" id="KW-0812">Transmembrane</keyword>
<proteinExistence type="predicted"/>
<dbReference type="Pfam" id="PF22570">
    <property type="entry name" value="LiaF-TM"/>
    <property type="match status" value="1"/>
</dbReference>
<organism evidence="3 4">
    <name type="scientific">Pseudopedobacter beijingensis</name>
    <dbReference type="NCBI Taxonomy" id="1207056"/>
    <lineage>
        <taxon>Bacteria</taxon>
        <taxon>Pseudomonadati</taxon>
        <taxon>Bacteroidota</taxon>
        <taxon>Sphingobacteriia</taxon>
        <taxon>Sphingobacteriales</taxon>
        <taxon>Sphingobacteriaceae</taxon>
        <taxon>Pseudopedobacter</taxon>
    </lineage>
</organism>
<name>A0ABW4IAZ9_9SPHI</name>
<accession>A0ABW4IAZ9</accession>
<feature type="transmembrane region" description="Helical" evidence="1">
    <location>
        <begin position="36"/>
        <end position="57"/>
    </location>
</feature>
<evidence type="ECO:0000313" key="3">
    <source>
        <dbReference type="EMBL" id="MFD1629192.1"/>
    </source>
</evidence>
<feature type="domain" description="LiaF transmembrane" evidence="2">
    <location>
        <begin position="17"/>
        <end position="108"/>
    </location>
</feature>
<feature type="transmembrane region" description="Helical" evidence="1">
    <location>
        <begin position="87"/>
        <end position="105"/>
    </location>
</feature>
<dbReference type="Proteomes" id="UP001597118">
    <property type="component" value="Unassembled WGS sequence"/>
</dbReference>
<reference evidence="4" key="1">
    <citation type="journal article" date="2019" name="Int. J. Syst. Evol. Microbiol.">
        <title>The Global Catalogue of Microorganisms (GCM) 10K type strain sequencing project: providing services to taxonomists for standard genome sequencing and annotation.</title>
        <authorList>
            <consortium name="The Broad Institute Genomics Platform"/>
            <consortium name="The Broad Institute Genome Sequencing Center for Infectious Disease"/>
            <person name="Wu L."/>
            <person name="Ma J."/>
        </authorList>
    </citation>
    <scope>NUCLEOTIDE SEQUENCE [LARGE SCALE GENOMIC DNA]</scope>
    <source>
        <strain evidence="4">CCUG 53762</strain>
    </source>
</reference>
<keyword evidence="4" id="KW-1185">Reference proteome</keyword>
<feature type="transmembrane region" description="Helical" evidence="1">
    <location>
        <begin position="12"/>
        <end position="30"/>
    </location>
</feature>
<sequence length="254" mass="28457">MEKMQKQYSNRSGKVAFGLVISAAGVVLLMEQIGYFVADWVLSWPMGLIMLGLITGVKHGFKHGAWFLLTLIGGVFLVNKIDPALSIGQYVLPVALILMGVWVIFSKRPKCNPRKERWKKKFREFKEGQDEFYYQKKNSGEDVIESVSVFGSIRKHVISKTFKGGEVVCIMGGAEINLGQADIQGRVELEVVQVFGGTKLYVPEHWEIITEMSAIFGGVEDKRIYRNRADMDTDKMLVIKGISIFGGIEIISIS</sequence>
<comment type="caution">
    <text evidence="3">The sequence shown here is derived from an EMBL/GenBank/DDBJ whole genome shotgun (WGS) entry which is preliminary data.</text>
</comment>
<protein>
    <recommendedName>
        <fullName evidence="2">LiaF transmembrane domain-containing protein</fullName>
    </recommendedName>
</protein>
<keyword evidence="1" id="KW-1133">Transmembrane helix</keyword>
<dbReference type="EMBL" id="JBHUDG010000003">
    <property type="protein sequence ID" value="MFD1629192.1"/>
    <property type="molecule type" value="Genomic_DNA"/>
</dbReference>
<dbReference type="PANTHER" id="PTHR40763:SF5">
    <property type="entry name" value="MEMBRANE PROTEIN"/>
    <property type="match status" value="1"/>
</dbReference>
<feature type="transmembrane region" description="Helical" evidence="1">
    <location>
        <begin position="64"/>
        <end position="81"/>
    </location>
</feature>
<gene>
    <name evidence="3" type="ORF">ACFSAH_04840</name>
</gene>